<dbReference type="GO" id="GO:0000981">
    <property type="term" value="F:DNA-binding transcription factor activity, RNA polymerase II-specific"/>
    <property type="evidence" value="ECO:0007669"/>
    <property type="project" value="TreeGrafter"/>
</dbReference>
<dbReference type="GO" id="GO:0045596">
    <property type="term" value="P:negative regulation of cell differentiation"/>
    <property type="evidence" value="ECO:0007669"/>
    <property type="project" value="UniProtKB-ARBA"/>
</dbReference>
<keyword evidence="4 9" id="KW-0863">Zinc-finger</keyword>
<dbReference type="Pfam" id="PF00096">
    <property type="entry name" value="zf-C2H2"/>
    <property type="match status" value="4"/>
</dbReference>
<feature type="compositionally biased region" description="Basic and acidic residues" evidence="10">
    <location>
        <begin position="119"/>
        <end position="132"/>
    </location>
</feature>
<evidence type="ECO:0000313" key="13">
    <source>
        <dbReference type="RefSeq" id="XP_052132966.1"/>
    </source>
</evidence>
<dbReference type="PROSITE" id="PS50157">
    <property type="entry name" value="ZINC_FINGER_C2H2_2"/>
    <property type="match status" value="4"/>
</dbReference>
<evidence type="ECO:0000256" key="2">
    <source>
        <dbReference type="ARBA" id="ARBA00022723"/>
    </source>
</evidence>
<dbReference type="InterPro" id="IPR013087">
    <property type="entry name" value="Znf_C2H2_type"/>
</dbReference>
<evidence type="ECO:0000256" key="4">
    <source>
        <dbReference type="ARBA" id="ARBA00022771"/>
    </source>
</evidence>
<proteinExistence type="predicted"/>
<protein>
    <submittedName>
        <fullName evidence="13">Zinc finger protein 282-like</fullName>
    </submittedName>
</protein>
<keyword evidence="3" id="KW-0677">Repeat</keyword>
<dbReference type="SMART" id="SM00355">
    <property type="entry name" value="ZnF_C2H2"/>
    <property type="match status" value="4"/>
</dbReference>
<reference evidence="13" key="1">
    <citation type="submission" date="2025-08" db="UniProtKB">
        <authorList>
            <consortium name="RefSeq"/>
        </authorList>
    </citation>
    <scope>IDENTIFICATION</scope>
    <source>
        <tissue evidence="13">Whole organism</tissue>
    </source>
</reference>
<dbReference type="Proteomes" id="UP000504606">
    <property type="component" value="Unplaced"/>
</dbReference>
<dbReference type="PANTHER" id="PTHR23235:SF142">
    <property type="entry name" value="ZINC FINGER PROTEIN 384"/>
    <property type="match status" value="1"/>
</dbReference>
<evidence type="ECO:0000256" key="7">
    <source>
        <dbReference type="ARBA" id="ARBA00023163"/>
    </source>
</evidence>
<gene>
    <name evidence="13" type="primary">LOC127752230</name>
</gene>
<evidence type="ECO:0000256" key="9">
    <source>
        <dbReference type="PROSITE-ProRule" id="PRU00042"/>
    </source>
</evidence>
<keyword evidence="12" id="KW-1185">Reference proteome</keyword>
<sequence length="258" mass="29150">ADSDTPKGSTHTDRPPRPTHPLHRAHQVAADEKVTLQRRVTVADGPESPGSSEDGQLVVTRSYSPRLSYASRGGGKDEHQDDEDLEQHPEGDGQDGEALQQQPEDGGQEGGSGEEGEADDKSGPEELEDRVQRKPRNRLVTGHVQGGKPTFKCDECQKCFSKKITLVRHIKTHTGERPYECDLCHRRFSIKDHLVKHVRIHTGERPYECDICHKRFRDQSDLVRHVRIHTGEKPYECDICNKSFSLKHVLDIHVRTHT</sequence>
<dbReference type="GO" id="GO:0008270">
    <property type="term" value="F:zinc ion binding"/>
    <property type="evidence" value="ECO:0007669"/>
    <property type="project" value="UniProtKB-KW"/>
</dbReference>
<evidence type="ECO:0000256" key="3">
    <source>
        <dbReference type="ARBA" id="ARBA00022737"/>
    </source>
</evidence>
<feature type="domain" description="C2H2-type" evidence="11">
    <location>
        <begin position="151"/>
        <end position="178"/>
    </location>
</feature>
<feature type="domain" description="C2H2-type" evidence="11">
    <location>
        <begin position="235"/>
        <end position="258"/>
    </location>
</feature>
<feature type="non-terminal residue" evidence="13">
    <location>
        <position position="1"/>
    </location>
</feature>
<feature type="domain" description="C2H2-type" evidence="11">
    <location>
        <begin position="179"/>
        <end position="206"/>
    </location>
</feature>
<evidence type="ECO:0000256" key="1">
    <source>
        <dbReference type="ARBA" id="ARBA00004123"/>
    </source>
</evidence>
<evidence type="ECO:0000256" key="5">
    <source>
        <dbReference type="ARBA" id="ARBA00022833"/>
    </source>
</evidence>
<dbReference type="PANTHER" id="PTHR23235">
    <property type="entry name" value="KRUEPPEL-LIKE TRANSCRIPTION FACTOR"/>
    <property type="match status" value="1"/>
</dbReference>
<dbReference type="KEGG" id="foc:127752230"/>
<keyword evidence="7" id="KW-0804">Transcription</keyword>
<keyword evidence="6" id="KW-0805">Transcription regulation</keyword>
<dbReference type="PROSITE" id="PS00028">
    <property type="entry name" value="ZINC_FINGER_C2H2_1"/>
    <property type="match status" value="4"/>
</dbReference>
<comment type="subcellular location">
    <subcellularLocation>
        <location evidence="1">Nucleus</location>
    </subcellularLocation>
</comment>
<dbReference type="GO" id="GO:0000978">
    <property type="term" value="F:RNA polymerase II cis-regulatory region sequence-specific DNA binding"/>
    <property type="evidence" value="ECO:0007669"/>
    <property type="project" value="TreeGrafter"/>
</dbReference>
<keyword evidence="8" id="KW-0539">Nucleus</keyword>
<dbReference type="GO" id="GO:0005634">
    <property type="term" value="C:nucleus"/>
    <property type="evidence" value="ECO:0007669"/>
    <property type="project" value="UniProtKB-SubCell"/>
</dbReference>
<evidence type="ECO:0000313" key="12">
    <source>
        <dbReference type="Proteomes" id="UP000504606"/>
    </source>
</evidence>
<evidence type="ECO:0000259" key="11">
    <source>
        <dbReference type="PROSITE" id="PS50157"/>
    </source>
</evidence>
<dbReference type="InterPro" id="IPR036236">
    <property type="entry name" value="Znf_C2H2_sf"/>
</dbReference>
<evidence type="ECO:0000256" key="6">
    <source>
        <dbReference type="ARBA" id="ARBA00023015"/>
    </source>
</evidence>
<feature type="non-terminal residue" evidence="13">
    <location>
        <position position="258"/>
    </location>
</feature>
<keyword evidence="5" id="KW-0862">Zinc</keyword>
<accession>A0A9C6XCR0</accession>
<dbReference type="AlphaFoldDB" id="A0A9C6XCR0"/>
<organism evidence="12 13">
    <name type="scientific">Frankliniella occidentalis</name>
    <name type="common">Western flower thrips</name>
    <name type="synonym">Euthrips occidentalis</name>
    <dbReference type="NCBI Taxonomy" id="133901"/>
    <lineage>
        <taxon>Eukaryota</taxon>
        <taxon>Metazoa</taxon>
        <taxon>Ecdysozoa</taxon>
        <taxon>Arthropoda</taxon>
        <taxon>Hexapoda</taxon>
        <taxon>Insecta</taxon>
        <taxon>Pterygota</taxon>
        <taxon>Neoptera</taxon>
        <taxon>Paraneoptera</taxon>
        <taxon>Thysanoptera</taxon>
        <taxon>Terebrantia</taxon>
        <taxon>Thripoidea</taxon>
        <taxon>Thripidae</taxon>
        <taxon>Frankliniella</taxon>
    </lineage>
</organism>
<feature type="domain" description="C2H2-type" evidence="11">
    <location>
        <begin position="207"/>
        <end position="234"/>
    </location>
</feature>
<keyword evidence="2" id="KW-0479">Metal-binding</keyword>
<evidence type="ECO:0000256" key="8">
    <source>
        <dbReference type="ARBA" id="ARBA00023242"/>
    </source>
</evidence>
<dbReference type="RefSeq" id="XP_052132966.1">
    <property type="nucleotide sequence ID" value="XM_052277006.1"/>
</dbReference>
<dbReference type="OrthoDB" id="6077919at2759"/>
<dbReference type="Gene3D" id="3.30.160.60">
    <property type="entry name" value="Classic Zinc Finger"/>
    <property type="match status" value="4"/>
</dbReference>
<evidence type="ECO:0000256" key="10">
    <source>
        <dbReference type="SAM" id="MobiDB-lite"/>
    </source>
</evidence>
<dbReference type="FunFam" id="3.30.160.60:FF:001498">
    <property type="entry name" value="Zinc finger protein 404"/>
    <property type="match status" value="1"/>
</dbReference>
<feature type="region of interest" description="Disordered" evidence="10">
    <location>
        <begin position="1"/>
        <end position="144"/>
    </location>
</feature>
<dbReference type="FunFam" id="3.30.160.60:FF:000557">
    <property type="entry name" value="zinc finger and SCAN domain-containing protein 29"/>
    <property type="match status" value="1"/>
</dbReference>
<dbReference type="FunFam" id="3.30.160.60:FF:000912">
    <property type="entry name" value="Zinc finger protein 660"/>
    <property type="match status" value="1"/>
</dbReference>
<dbReference type="SUPFAM" id="SSF57667">
    <property type="entry name" value="beta-beta-alpha zinc fingers"/>
    <property type="match status" value="2"/>
</dbReference>
<dbReference type="GeneID" id="127752230"/>
<feature type="compositionally biased region" description="Polar residues" evidence="10">
    <location>
        <begin position="49"/>
        <end position="65"/>
    </location>
</feature>
<name>A0A9C6XCR0_FRAOC</name>
<dbReference type="FunFam" id="3.30.160.60:FF:001949">
    <property type="entry name" value="zinc finger protein 62 homolog isoform X2"/>
    <property type="match status" value="1"/>
</dbReference>